<dbReference type="Gene3D" id="3.40.570.10">
    <property type="entry name" value="Extracellular Endonuclease, subunit A"/>
    <property type="match status" value="1"/>
</dbReference>
<name>A0ABT3RAE0_9BACT</name>
<dbReference type="InterPro" id="IPR044929">
    <property type="entry name" value="DNA/RNA_non-sp_Endonuclease_sf"/>
</dbReference>
<evidence type="ECO:0000256" key="6">
    <source>
        <dbReference type="ARBA" id="ARBA00022801"/>
    </source>
</evidence>
<evidence type="ECO:0000256" key="2">
    <source>
        <dbReference type="ARBA" id="ARBA00010052"/>
    </source>
</evidence>
<sequence>MKHLYLTKWVVLLVSLFSLTSCESELDKVSPTVVNVAATAPATIAPYDEDFETGYKGSYAAASVPFANGSWSFQEALTGNTSSDVKSGLQSARIRDLGLIGMEFDLPDGAKSFAFSYAKYGKDKNSQLEVYYSTDGGSSWQQAGSTVTVSSFSLQQLSIPLNVTGPVRFQIRKVGGGSNRVNVDNVSVEANPVVVAPAFAEDFEGGSKGSYASGSVSLASGSWLLNEALIGTLDSDRKVGTKSVRIRDLGSLAMEFDLGDAQAVQISHAVYGTDGASTWELQASTNGGASWTKVGNTVTSSSITLETISFDVAFTSPVRFRVVKLSGAGNRINIDNFIVNGSGGSGSGSGSGGSGGTGGTGGGTSSGLGAVHLTMGNPTNAVIDLNAVNNYLLEKEEYVMSYSRDRGSANWVSWHLDEAWLGSTPRQDDFRADITLPAGWYQVGSTDYTGSGFDRGHMCPSADRTLSVDDNSNTFLMTNMIPQAPNNNRLGWASLESYCRSMLTGGYEIYIISGVYGVGGTGSNGYATTIAGGMVTVPSNTWKVILIIPDGDDDVNRVTTNTRVIAIDMPNDQNVSSDWRTYRTSVDMIEAKTGYDFFSLVADNVENVIEASVDNL</sequence>
<feature type="chain" id="PRO_5045212421" evidence="8">
    <location>
        <begin position="24"/>
        <end position="616"/>
    </location>
</feature>
<dbReference type="Proteomes" id="UP001207228">
    <property type="component" value="Unassembled WGS sequence"/>
</dbReference>
<dbReference type="SMART" id="SM00477">
    <property type="entry name" value="NUC"/>
    <property type="match status" value="1"/>
</dbReference>
<dbReference type="EMBL" id="JAPFQO010000001">
    <property type="protein sequence ID" value="MCX2738337.1"/>
    <property type="molecule type" value="Genomic_DNA"/>
</dbReference>
<keyword evidence="5 11" id="KW-0255">Endonuclease</keyword>
<dbReference type="InterPro" id="IPR044925">
    <property type="entry name" value="His-Me_finger_sf"/>
</dbReference>
<evidence type="ECO:0000256" key="1">
    <source>
        <dbReference type="ARBA" id="ARBA00001946"/>
    </source>
</evidence>
<evidence type="ECO:0000256" key="4">
    <source>
        <dbReference type="ARBA" id="ARBA00022723"/>
    </source>
</evidence>
<comment type="caution">
    <text evidence="11">The sequence shown here is derived from an EMBL/GenBank/DDBJ whole genome shotgun (WGS) entry which is preliminary data.</text>
</comment>
<evidence type="ECO:0000259" key="9">
    <source>
        <dbReference type="SMART" id="SM00477"/>
    </source>
</evidence>
<feature type="domain" description="DNA/RNA non-specific endonuclease/pyrophosphatase/phosphodiesterase" evidence="10">
    <location>
        <begin position="394"/>
        <end position="604"/>
    </location>
</feature>
<evidence type="ECO:0000313" key="11">
    <source>
        <dbReference type="EMBL" id="MCX2738337.1"/>
    </source>
</evidence>
<dbReference type="InterPro" id="IPR036278">
    <property type="entry name" value="Sialidase_sf"/>
</dbReference>
<gene>
    <name evidence="11" type="ORF">OO017_00125</name>
</gene>
<dbReference type="RefSeq" id="WP_266050412.1">
    <property type="nucleotide sequence ID" value="NZ_JAPFQO010000001.1"/>
</dbReference>
<dbReference type="SUPFAM" id="SSF50939">
    <property type="entry name" value="Sialidases"/>
    <property type="match status" value="1"/>
</dbReference>
<organism evidence="11 12">
    <name type="scientific">Pontibacter anaerobius</name>
    <dbReference type="NCBI Taxonomy" id="2993940"/>
    <lineage>
        <taxon>Bacteria</taxon>
        <taxon>Pseudomonadati</taxon>
        <taxon>Bacteroidota</taxon>
        <taxon>Cytophagia</taxon>
        <taxon>Cytophagales</taxon>
        <taxon>Hymenobacteraceae</taxon>
        <taxon>Pontibacter</taxon>
    </lineage>
</organism>
<keyword evidence="6" id="KW-0378">Hydrolase</keyword>
<dbReference type="PANTHER" id="PTHR13966:SF5">
    <property type="entry name" value="ENDONUCLEASE G, MITOCHONDRIAL"/>
    <property type="match status" value="1"/>
</dbReference>
<comment type="similarity">
    <text evidence="2">Belongs to the DNA/RNA non-specific endonuclease family.</text>
</comment>
<keyword evidence="4" id="KW-0479">Metal-binding</keyword>
<dbReference type="GO" id="GO:0004519">
    <property type="term" value="F:endonuclease activity"/>
    <property type="evidence" value="ECO:0007669"/>
    <property type="project" value="UniProtKB-KW"/>
</dbReference>
<dbReference type="SMART" id="SM00892">
    <property type="entry name" value="Endonuclease_NS"/>
    <property type="match status" value="1"/>
</dbReference>
<dbReference type="PROSITE" id="PS51257">
    <property type="entry name" value="PROKAR_LIPOPROTEIN"/>
    <property type="match status" value="1"/>
</dbReference>
<protein>
    <submittedName>
        <fullName evidence="11">DNA/RNA non-specific endonuclease</fullName>
    </submittedName>
</protein>
<dbReference type="InterPro" id="IPR040255">
    <property type="entry name" value="Non-specific_endonuclease"/>
</dbReference>
<dbReference type="SUPFAM" id="SSF54060">
    <property type="entry name" value="His-Me finger endonucleases"/>
    <property type="match status" value="1"/>
</dbReference>
<dbReference type="Gene3D" id="2.60.120.260">
    <property type="entry name" value="Galactose-binding domain-like"/>
    <property type="match status" value="1"/>
</dbReference>
<dbReference type="PANTHER" id="PTHR13966">
    <property type="entry name" value="ENDONUCLEASE RELATED"/>
    <property type="match status" value="1"/>
</dbReference>
<keyword evidence="12" id="KW-1185">Reference proteome</keyword>
<proteinExistence type="inferred from homology"/>
<evidence type="ECO:0000256" key="8">
    <source>
        <dbReference type="SAM" id="SignalP"/>
    </source>
</evidence>
<accession>A0ABT3RAE0</accession>
<dbReference type="PROSITE" id="PS01070">
    <property type="entry name" value="NUCLEASE_NON_SPEC"/>
    <property type="match status" value="1"/>
</dbReference>
<dbReference type="Pfam" id="PF01223">
    <property type="entry name" value="Endonuclease_NS"/>
    <property type="match status" value="1"/>
</dbReference>
<keyword evidence="7" id="KW-0460">Magnesium</keyword>
<dbReference type="InterPro" id="IPR020821">
    <property type="entry name" value="ENPP1-3/EXOG-like_nuc-like"/>
</dbReference>
<dbReference type="InterPro" id="IPR001604">
    <property type="entry name" value="Endo_G_ENPP1-like_dom"/>
</dbReference>
<feature type="domain" description="ENPP1-3/EXOG-like endonuclease/phosphodiesterase" evidence="9">
    <location>
        <begin position="395"/>
        <end position="604"/>
    </location>
</feature>
<keyword evidence="3" id="KW-0540">Nuclease</keyword>
<keyword evidence="8" id="KW-0732">Signal</keyword>
<evidence type="ECO:0000256" key="7">
    <source>
        <dbReference type="ARBA" id="ARBA00022842"/>
    </source>
</evidence>
<evidence type="ECO:0000256" key="3">
    <source>
        <dbReference type="ARBA" id="ARBA00022722"/>
    </source>
</evidence>
<feature type="signal peptide" evidence="8">
    <location>
        <begin position="1"/>
        <end position="23"/>
    </location>
</feature>
<evidence type="ECO:0000256" key="5">
    <source>
        <dbReference type="ARBA" id="ARBA00022759"/>
    </source>
</evidence>
<reference evidence="11 12" key="1">
    <citation type="submission" date="2022-11" db="EMBL/GenBank/DDBJ databases">
        <title>The characterization of three novel Bacteroidetes species and genomic analysis of their roles in tidal elemental geochemical cycles.</title>
        <authorList>
            <person name="Ma K.-J."/>
        </authorList>
    </citation>
    <scope>NUCLEOTIDE SEQUENCE [LARGE SCALE GENOMIC DNA]</scope>
    <source>
        <strain evidence="11 12">M82</strain>
    </source>
</reference>
<comment type="cofactor">
    <cofactor evidence="1">
        <name>Mg(2+)</name>
        <dbReference type="ChEBI" id="CHEBI:18420"/>
    </cofactor>
</comment>
<dbReference type="CDD" id="cd00091">
    <property type="entry name" value="NUC"/>
    <property type="match status" value="1"/>
</dbReference>
<evidence type="ECO:0000259" key="10">
    <source>
        <dbReference type="SMART" id="SM00892"/>
    </source>
</evidence>
<dbReference type="InterPro" id="IPR018524">
    <property type="entry name" value="DNA/RNA_endonuclease_AS"/>
</dbReference>
<evidence type="ECO:0000313" key="12">
    <source>
        <dbReference type="Proteomes" id="UP001207228"/>
    </source>
</evidence>